<evidence type="ECO:0000313" key="1">
    <source>
        <dbReference type="EMBL" id="CDM33576.1"/>
    </source>
</evidence>
<accession>W6QBY9</accession>
<evidence type="ECO:0000313" key="2">
    <source>
        <dbReference type="Proteomes" id="UP000030686"/>
    </source>
</evidence>
<organism evidence="1 2">
    <name type="scientific">Penicillium roqueforti (strain FM164)</name>
    <dbReference type="NCBI Taxonomy" id="1365484"/>
    <lineage>
        <taxon>Eukaryota</taxon>
        <taxon>Fungi</taxon>
        <taxon>Dikarya</taxon>
        <taxon>Ascomycota</taxon>
        <taxon>Pezizomycotina</taxon>
        <taxon>Eurotiomycetes</taxon>
        <taxon>Eurotiomycetidae</taxon>
        <taxon>Eurotiales</taxon>
        <taxon>Aspergillaceae</taxon>
        <taxon>Penicillium</taxon>
    </lineage>
</organism>
<keyword evidence="2" id="KW-1185">Reference proteome</keyword>
<protein>
    <submittedName>
        <fullName evidence="1">Genomic scaffold, ProqFM164S03</fullName>
    </submittedName>
</protein>
<dbReference type="EMBL" id="HG792017">
    <property type="protein sequence ID" value="CDM33576.1"/>
    <property type="molecule type" value="Genomic_DNA"/>
</dbReference>
<proteinExistence type="predicted"/>
<dbReference type="AlphaFoldDB" id="W6QBY9"/>
<sequence length="67" mass="7325">MILISGADSKGIQDVQASNSVSMYFLAKVLGWIEKTMLCIYSSLVQNNSKLSVGTTDETTFPFFLAN</sequence>
<gene>
    <name evidence="1" type="ORF">PROQFM164_S03g000300</name>
</gene>
<name>W6QBY9_PENRF</name>
<dbReference type="Proteomes" id="UP000030686">
    <property type="component" value="Unassembled WGS sequence"/>
</dbReference>
<reference evidence="1" key="1">
    <citation type="journal article" date="2014" name="Nat. Commun.">
        <title>Multiple recent horizontal transfers of a large genomic region in cheese making fungi.</title>
        <authorList>
            <person name="Cheeseman K."/>
            <person name="Ropars J."/>
            <person name="Renault P."/>
            <person name="Dupont J."/>
            <person name="Gouzy J."/>
            <person name="Branca A."/>
            <person name="Abraham A.L."/>
            <person name="Ceppi M."/>
            <person name="Conseiller E."/>
            <person name="Debuchy R."/>
            <person name="Malagnac F."/>
            <person name="Goarin A."/>
            <person name="Silar P."/>
            <person name="Lacoste S."/>
            <person name="Sallet E."/>
            <person name="Bensimon A."/>
            <person name="Giraud T."/>
            <person name="Brygoo Y."/>
        </authorList>
    </citation>
    <scope>NUCLEOTIDE SEQUENCE [LARGE SCALE GENOMIC DNA]</scope>
    <source>
        <strain evidence="1">FM164</strain>
    </source>
</reference>